<sequence>MVGASTKSRLNEHYPDYWKSIIVETCKKLLTRLRAGIEPASSIAALFSLSWRVSPVLTGLISALTIVSPLLGWLMLRQSEVLVDVVAGTRDNSAVAVGLWFFAFVIATTLVEFAAQIIGELLGQKTSFFCRGYSPSSRCTRGW</sequence>
<evidence type="ECO:0000313" key="2">
    <source>
        <dbReference type="EMBL" id="AZA14321.1"/>
    </source>
</evidence>
<evidence type="ECO:0000256" key="1">
    <source>
        <dbReference type="SAM" id="Phobius"/>
    </source>
</evidence>
<keyword evidence="3" id="KW-1185">Reference proteome</keyword>
<feature type="transmembrane region" description="Helical" evidence="1">
    <location>
        <begin position="96"/>
        <end position="115"/>
    </location>
</feature>
<keyword evidence="1" id="KW-1133">Transmembrane helix</keyword>
<proteinExistence type="predicted"/>
<organism evidence="2 3">
    <name type="scientific">Corynebacterium choanae</name>
    <dbReference type="NCBI Taxonomy" id="1862358"/>
    <lineage>
        <taxon>Bacteria</taxon>
        <taxon>Bacillati</taxon>
        <taxon>Actinomycetota</taxon>
        <taxon>Actinomycetes</taxon>
        <taxon>Mycobacteriales</taxon>
        <taxon>Corynebacteriaceae</taxon>
        <taxon>Corynebacterium</taxon>
    </lineage>
</organism>
<keyword evidence="1" id="KW-0812">Transmembrane</keyword>
<evidence type="ECO:0000313" key="3">
    <source>
        <dbReference type="Proteomes" id="UP000269019"/>
    </source>
</evidence>
<dbReference type="Proteomes" id="UP000269019">
    <property type="component" value="Chromosome"/>
</dbReference>
<feature type="transmembrane region" description="Helical" evidence="1">
    <location>
        <begin position="56"/>
        <end position="76"/>
    </location>
</feature>
<dbReference type="AlphaFoldDB" id="A0A3G6J884"/>
<gene>
    <name evidence="2" type="ORF">CCHOA_09690</name>
</gene>
<accession>A0A3G6J884</accession>
<protein>
    <submittedName>
        <fullName evidence="2">Uncharacterized protein</fullName>
    </submittedName>
</protein>
<name>A0A3G6J884_9CORY</name>
<reference evidence="2 3" key="1">
    <citation type="submission" date="2018-11" db="EMBL/GenBank/DDBJ databases">
        <authorList>
            <person name="Kleinhagauer T."/>
            <person name="Glaeser S.P."/>
            <person name="Spergser J."/>
            <person name="Ruckert C."/>
            <person name="Kaempfer P."/>
            <person name="Busse H.-J."/>
        </authorList>
    </citation>
    <scope>NUCLEOTIDE SEQUENCE [LARGE SCALE GENOMIC DNA]</scope>
    <source>
        <strain evidence="2 3">200CH</strain>
    </source>
</reference>
<keyword evidence="1" id="KW-0472">Membrane</keyword>
<dbReference type="KEGG" id="ccho:CCHOA_09690"/>
<dbReference type="EMBL" id="CP033896">
    <property type="protein sequence ID" value="AZA14321.1"/>
    <property type="molecule type" value="Genomic_DNA"/>
</dbReference>